<sequence length="595" mass="64322">MDRRVGLLGGGQLGQMLCEAANPLGISVTILDAENSPAKQVNAKVPHVDGSFIDPEKIRELARKVDILTVEIEHVDTHILEEIAEKGVETVGEDGKKTTKKVEVQPSWKTIRTIQDKYLQKDHLTKNGIHTAISRAVGSGEKDLQDFGRDFGYPFMLKARKDAYDGRGNYPVKSASDIREALTVLKNRDLYAEKWANFKMELAVMVVKTEDGVSTEGKGTTVYPVVETIHEDSICKLVYAPARGVSSLIQDQAQELARKAVGSLWGKGVFGVELFLLEDDRLIVNEIAPRPHNSGHYTIEACPTMSQYKSQLLSILGIFPQMSKIPAMFPATIMLNILGGASKGAHEELMKKAVAIPTASLHMYGKESKPARKIGHITIVGTSMAQAEKVINPLITLTESIRAERKGIPTPSKSSTNSHSSSQQSTTDSQPLVAITMGSDSDLPVLKPGLALLTTLNIPYHVTITSAHRTPHRMTSFAESAVSRGFKVIIAAAGGAAHLPGMIAASTPLPVIGVPVKGSTLDGMDSLLSIVQMPRGVPVATVAINNSINAALLAARILATNDEELREKLEKYARDMGEEVEGKAAKLEDVGFEKY</sequence>
<evidence type="ECO:0000256" key="1">
    <source>
        <dbReference type="ARBA" id="ARBA00001244"/>
    </source>
</evidence>
<dbReference type="Gene3D" id="3.40.50.1970">
    <property type="match status" value="1"/>
</dbReference>
<evidence type="ECO:0000256" key="8">
    <source>
        <dbReference type="ARBA" id="ARBA00022793"/>
    </source>
</evidence>
<dbReference type="GO" id="GO:0004638">
    <property type="term" value="F:phosphoribosylaminoimidazole carboxylase activity"/>
    <property type="evidence" value="ECO:0007669"/>
    <property type="project" value="UniProtKB-UniRule"/>
</dbReference>
<dbReference type="SUPFAM" id="SSF52440">
    <property type="entry name" value="PreATP-grasp domain"/>
    <property type="match status" value="1"/>
</dbReference>
<accession>A0A8H8BT76</accession>
<feature type="compositionally biased region" description="Low complexity" evidence="12">
    <location>
        <begin position="409"/>
        <end position="429"/>
    </location>
</feature>
<dbReference type="Proteomes" id="UP000664132">
    <property type="component" value="Unassembled WGS sequence"/>
</dbReference>
<dbReference type="SUPFAM" id="SSF51246">
    <property type="entry name" value="Rudiment single hybrid motif"/>
    <property type="match status" value="1"/>
</dbReference>
<dbReference type="InterPro" id="IPR011761">
    <property type="entry name" value="ATP-grasp"/>
</dbReference>
<comment type="catalytic activity">
    <reaction evidence="1 11">
        <text>5-amino-1-(5-phospho-D-ribosyl)imidazole-4-carboxylate + H(+) = 5-amino-1-(5-phospho-beta-D-ribosyl)imidazole + CO2</text>
        <dbReference type="Rhea" id="RHEA:10792"/>
        <dbReference type="ChEBI" id="CHEBI:15378"/>
        <dbReference type="ChEBI" id="CHEBI:16526"/>
        <dbReference type="ChEBI" id="CHEBI:77657"/>
        <dbReference type="ChEBI" id="CHEBI:137981"/>
        <dbReference type="EC" id="4.1.1.21"/>
    </reaction>
</comment>
<dbReference type="EMBL" id="JAFJYH010000039">
    <property type="protein sequence ID" value="KAG4423141.1"/>
    <property type="molecule type" value="Genomic_DNA"/>
</dbReference>
<dbReference type="EC" id="4.1.1.21" evidence="4 11"/>
<dbReference type="InterPro" id="IPR016301">
    <property type="entry name" value="Ade2_fungi/plant"/>
</dbReference>
<keyword evidence="7 11" id="KW-0658">Purine biosynthesis</keyword>
<dbReference type="HAMAP" id="MF_01929">
    <property type="entry name" value="PurE_classI"/>
    <property type="match status" value="1"/>
</dbReference>
<feature type="domain" description="ATP-grasp" evidence="13">
    <location>
        <begin position="121"/>
        <end position="316"/>
    </location>
</feature>
<evidence type="ECO:0000256" key="4">
    <source>
        <dbReference type="ARBA" id="ARBA00012329"/>
    </source>
</evidence>
<dbReference type="GO" id="GO:0006189">
    <property type="term" value="P:'de novo' IMP biosynthetic process"/>
    <property type="evidence" value="ECO:0007669"/>
    <property type="project" value="UniProtKB-UniRule"/>
</dbReference>
<dbReference type="InterPro" id="IPR005875">
    <property type="entry name" value="PurK"/>
</dbReference>
<dbReference type="Pfam" id="PF00731">
    <property type="entry name" value="AIRC"/>
    <property type="match status" value="1"/>
</dbReference>
<evidence type="ECO:0000256" key="5">
    <source>
        <dbReference type="ARBA" id="ARBA00021059"/>
    </source>
</evidence>
<evidence type="ECO:0000256" key="2">
    <source>
        <dbReference type="ARBA" id="ARBA00004747"/>
    </source>
</evidence>
<dbReference type="InterPro" id="IPR000031">
    <property type="entry name" value="PurE_dom"/>
</dbReference>
<evidence type="ECO:0000256" key="9">
    <source>
        <dbReference type="ARBA" id="ARBA00022840"/>
    </source>
</evidence>
<evidence type="ECO:0000313" key="15">
    <source>
        <dbReference type="Proteomes" id="UP000664132"/>
    </source>
</evidence>
<dbReference type="Pfam" id="PF02222">
    <property type="entry name" value="ATP-grasp"/>
    <property type="match status" value="1"/>
</dbReference>
<dbReference type="Pfam" id="PF17769">
    <property type="entry name" value="PurK_C"/>
    <property type="match status" value="1"/>
</dbReference>
<comment type="pathway">
    <text evidence="2 11">Purine metabolism; IMP biosynthesis via de novo pathway; 5-amino-1-(5-phospho-D-ribosyl)imidazole-4-carboxylate from 5-amino-1-(5-phospho-D-ribosyl)imidazole (carboxylase route): step 1/1.</text>
</comment>
<dbReference type="SMART" id="SM01001">
    <property type="entry name" value="AIRC"/>
    <property type="match status" value="1"/>
</dbReference>
<name>A0A8H8BT76_9HELO</name>
<dbReference type="Gene3D" id="3.40.50.20">
    <property type="match status" value="1"/>
</dbReference>
<dbReference type="InterPro" id="IPR016185">
    <property type="entry name" value="PreATP-grasp_dom_sf"/>
</dbReference>
<dbReference type="InterPro" id="IPR040686">
    <property type="entry name" value="PurK_C"/>
</dbReference>
<dbReference type="InterPro" id="IPR013815">
    <property type="entry name" value="ATP_grasp_subdomain_1"/>
</dbReference>
<evidence type="ECO:0000256" key="3">
    <source>
        <dbReference type="ARBA" id="ARBA00006114"/>
    </source>
</evidence>
<comment type="similarity">
    <text evidence="3 11">In the C-terminal section; belongs to the AIR carboxylase family. Class I subfamily.</text>
</comment>
<evidence type="ECO:0000259" key="13">
    <source>
        <dbReference type="PROSITE" id="PS50975"/>
    </source>
</evidence>
<evidence type="ECO:0000256" key="6">
    <source>
        <dbReference type="ARBA" id="ARBA00022741"/>
    </source>
</evidence>
<keyword evidence="15" id="KW-1185">Reference proteome</keyword>
<comment type="caution">
    <text evidence="14">The sequence shown here is derived from an EMBL/GenBank/DDBJ whole genome shotgun (WGS) entry which is preliminary data.</text>
</comment>
<feature type="region of interest" description="Disordered" evidence="12">
    <location>
        <begin position="402"/>
        <end position="429"/>
    </location>
</feature>
<dbReference type="InterPro" id="IPR054350">
    <property type="entry name" value="PurT/PurK_preATP-grasp"/>
</dbReference>
<dbReference type="GO" id="GO:0005524">
    <property type="term" value="F:ATP binding"/>
    <property type="evidence" value="ECO:0007669"/>
    <property type="project" value="UniProtKB-UniRule"/>
</dbReference>
<dbReference type="NCBIfam" id="TIGR01162">
    <property type="entry name" value="purE"/>
    <property type="match status" value="1"/>
</dbReference>
<dbReference type="InterPro" id="IPR033747">
    <property type="entry name" value="PurE_ClassI"/>
</dbReference>
<dbReference type="Gene3D" id="3.30.470.20">
    <property type="entry name" value="ATP-grasp fold, B domain"/>
    <property type="match status" value="1"/>
</dbReference>
<evidence type="ECO:0000256" key="10">
    <source>
        <dbReference type="ARBA" id="ARBA00023239"/>
    </source>
</evidence>
<dbReference type="PANTHER" id="PTHR11609:SF5">
    <property type="entry name" value="PHOSPHORIBOSYLAMINOIMIDAZOLE CARBOXYLASE"/>
    <property type="match status" value="1"/>
</dbReference>
<evidence type="ECO:0000256" key="7">
    <source>
        <dbReference type="ARBA" id="ARBA00022755"/>
    </source>
</evidence>
<dbReference type="NCBIfam" id="TIGR01161">
    <property type="entry name" value="purK"/>
    <property type="match status" value="1"/>
</dbReference>
<dbReference type="InterPro" id="IPR011054">
    <property type="entry name" value="Rudment_hybrid_motif"/>
</dbReference>
<keyword evidence="9 11" id="KW-0067">ATP-binding</keyword>
<dbReference type="PROSITE" id="PS50975">
    <property type="entry name" value="ATP_GRASP"/>
    <property type="match status" value="1"/>
</dbReference>
<dbReference type="AlphaFoldDB" id="A0A8H8BT76"/>
<keyword evidence="6 11" id="KW-0547">Nucleotide-binding</keyword>
<keyword evidence="10 11" id="KW-0456">Lyase</keyword>
<dbReference type="Gene3D" id="3.30.1490.20">
    <property type="entry name" value="ATP-grasp fold, A domain"/>
    <property type="match status" value="1"/>
</dbReference>
<dbReference type="SUPFAM" id="SSF56059">
    <property type="entry name" value="Glutathione synthetase ATP-binding domain-like"/>
    <property type="match status" value="1"/>
</dbReference>
<protein>
    <recommendedName>
        <fullName evidence="5 11">Phosphoribosylaminoimidazole carboxylase</fullName>
        <ecNumber evidence="4 11">4.1.1.21</ecNumber>
    </recommendedName>
</protein>
<dbReference type="HAMAP" id="MF_01928">
    <property type="entry name" value="PurK"/>
    <property type="match status" value="1"/>
</dbReference>
<organism evidence="14 15">
    <name type="scientific">Cadophora malorum</name>
    <dbReference type="NCBI Taxonomy" id="108018"/>
    <lineage>
        <taxon>Eukaryota</taxon>
        <taxon>Fungi</taxon>
        <taxon>Dikarya</taxon>
        <taxon>Ascomycota</taxon>
        <taxon>Pezizomycotina</taxon>
        <taxon>Leotiomycetes</taxon>
        <taxon>Helotiales</taxon>
        <taxon>Ploettnerulaceae</taxon>
        <taxon>Cadophora</taxon>
    </lineage>
</organism>
<evidence type="ECO:0000313" key="14">
    <source>
        <dbReference type="EMBL" id="KAG4423141.1"/>
    </source>
</evidence>
<dbReference type="PIRSF" id="PIRSF001340">
    <property type="entry name" value="AIR_carboxylase"/>
    <property type="match status" value="1"/>
</dbReference>
<evidence type="ECO:0000256" key="11">
    <source>
        <dbReference type="PIRNR" id="PIRNR001340"/>
    </source>
</evidence>
<dbReference type="GO" id="GO:0046872">
    <property type="term" value="F:metal ion binding"/>
    <property type="evidence" value="ECO:0007669"/>
    <property type="project" value="InterPro"/>
</dbReference>
<evidence type="ECO:0000256" key="12">
    <source>
        <dbReference type="SAM" id="MobiDB-lite"/>
    </source>
</evidence>
<dbReference type="UniPathway" id="UPA00074">
    <property type="reaction ID" value="UER00130"/>
</dbReference>
<dbReference type="SUPFAM" id="SSF52255">
    <property type="entry name" value="N5-CAIR mutase (phosphoribosylaminoimidazole carboxylase, PurE)"/>
    <property type="match status" value="1"/>
</dbReference>
<keyword evidence="8 11" id="KW-0210">Decarboxylase</keyword>
<gene>
    <name evidence="14" type="ORF">IFR04_003778</name>
</gene>
<reference evidence="14" key="1">
    <citation type="submission" date="2021-02" db="EMBL/GenBank/DDBJ databases">
        <title>Genome sequence Cadophora malorum strain M34.</title>
        <authorList>
            <person name="Stefanovic E."/>
            <person name="Vu D."/>
            <person name="Scully C."/>
            <person name="Dijksterhuis J."/>
            <person name="Roader J."/>
            <person name="Houbraken J."/>
        </authorList>
    </citation>
    <scope>NUCLEOTIDE SEQUENCE</scope>
    <source>
        <strain evidence="14">M34</strain>
    </source>
</reference>
<dbReference type="OrthoDB" id="15425at2759"/>
<dbReference type="InterPro" id="IPR003135">
    <property type="entry name" value="ATP-grasp_carboxylate-amine"/>
</dbReference>
<dbReference type="PANTHER" id="PTHR11609">
    <property type="entry name" value="PURINE BIOSYNTHESIS PROTEIN 6/7, PUR6/7"/>
    <property type="match status" value="1"/>
</dbReference>
<dbReference type="Pfam" id="PF22660">
    <property type="entry name" value="RS_preATP-grasp-like"/>
    <property type="match status" value="1"/>
</dbReference>
<proteinExistence type="inferred from homology"/>